<accession>A0A926NFW8</accession>
<protein>
    <submittedName>
        <fullName evidence="2">DUF1294 domain-containing protein</fullName>
    </submittedName>
</protein>
<comment type="caution">
    <text evidence="2">The sequence shown here is derived from an EMBL/GenBank/DDBJ whole genome shotgun (WGS) entry which is preliminary data.</text>
</comment>
<dbReference type="RefSeq" id="WP_191157319.1">
    <property type="nucleotide sequence ID" value="NZ_JACXAI010000007.1"/>
</dbReference>
<gene>
    <name evidence="2" type="ORF">IC621_07505</name>
</gene>
<evidence type="ECO:0000256" key="1">
    <source>
        <dbReference type="SAM" id="Phobius"/>
    </source>
</evidence>
<dbReference type="Proteomes" id="UP000626844">
    <property type="component" value="Unassembled WGS sequence"/>
</dbReference>
<keyword evidence="1" id="KW-1133">Transmembrane helix</keyword>
<organism evidence="2 3">
    <name type="scientific">Metabacillus arenae</name>
    <dbReference type="NCBI Taxonomy" id="2771434"/>
    <lineage>
        <taxon>Bacteria</taxon>
        <taxon>Bacillati</taxon>
        <taxon>Bacillota</taxon>
        <taxon>Bacilli</taxon>
        <taxon>Bacillales</taxon>
        <taxon>Bacillaceae</taxon>
        <taxon>Metabacillus</taxon>
    </lineage>
</organism>
<feature type="transmembrane region" description="Helical" evidence="1">
    <location>
        <begin position="36"/>
        <end position="57"/>
    </location>
</feature>
<keyword evidence="3" id="KW-1185">Reference proteome</keyword>
<proteinExistence type="predicted"/>
<sequence length="88" mass="10089">MLWLWIFYILINSAGFLLMAADKRKAMKKQWRIKEQTIWITAIIGGAIGCTAGMFLFRHKTKHTSFRLGLPIIALPHLYIIINSLSSV</sequence>
<keyword evidence="1" id="KW-0812">Transmembrane</keyword>
<evidence type="ECO:0000313" key="3">
    <source>
        <dbReference type="Proteomes" id="UP000626844"/>
    </source>
</evidence>
<dbReference type="AlphaFoldDB" id="A0A926NFW8"/>
<feature type="transmembrane region" description="Helical" evidence="1">
    <location>
        <begin position="64"/>
        <end position="82"/>
    </location>
</feature>
<evidence type="ECO:0000313" key="2">
    <source>
        <dbReference type="EMBL" id="MBD1380070.1"/>
    </source>
</evidence>
<reference evidence="2" key="1">
    <citation type="submission" date="2020-09" db="EMBL/GenBank/DDBJ databases">
        <title>A novel bacterium of genus Bacillus, isolated from South China Sea.</title>
        <authorList>
            <person name="Huang H."/>
            <person name="Mo K."/>
            <person name="Hu Y."/>
        </authorList>
    </citation>
    <scope>NUCLEOTIDE SEQUENCE</scope>
    <source>
        <strain evidence="2">IB182487</strain>
    </source>
</reference>
<name>A0A926NFW8_9BACI</name>
<dbReference type="Pfam" id="PF06961">
    <property type="entry name" value="DUF1294"/>
    <property type="match status" value="1"/>
</dbReference>
<keyword evidence="1" id="KW-0472">Membrane</keyword>
<dbReference type="InterPro" id="IPR010718">
    <property type="entry name" value="DUF1294"/>
</dbReference>
<dbReference type="EMBL" id="JACXAI010000007">
    <property type="protein sequence ID" value="MBD1380070.1"/>
    <property type="molecule type" value="Genomic_DNA"/>
</dbReference>